<reference evidence="3" key="1">
    <citation type="journal article" date="2020" name="mSystems">
        <title>Genome- and Community-Level Interaction Insights into Carbon Utilization and Element Cycling Functions of Hydrothermarchaeota in Hydrothermal Sediment.</title>
        <authorList>
            <person name="Zhou Z."/>
            <person name="Liu Y."/>
            <person name="Xu W."/>
            <person name="Pan J."/>
            <person name="Luo Z.H."/>
            <person name="Li M."/>
        </authorList>
    </citation>
    <scope>NUCLEOTIDE SEQUENCE [LARGE SCALE GENOMIC DNA]</scope>
    <source>
        <strain evidence="3">HyVt-485</strain>
    </source>
</reference>
<proteinExistence type="predicted"/>
<gene>
    <name evidence="3" type="ORF">ENJ42_00680</name>
</gene>
<dbReference type="InterPro" id="IPR024455">
    <property type="entry name" value="Phage_capsid"/>
</dbReference>
<organism evidence="3">
    <name type="scientific">Hellea balneolensis</name>
    <dbReference type="NCBI Taxonomy" id="287478"/>
    <lineage>
        <taxon>Bacteria</taxon>
        <taxon>Pseudomonadati</taxon>
        <taxon>Pseudomonadota</taxon>
        <taxon>Alphaproteobacteria</taxon>
        <taxon>Maricaulales</taxon>
        <taxon>Robiginitomaculaceae</taxon>
        <taxon>Hellea</taxon>
    </lineage>
</organism>
<comment type="caution">
    <text evidence="3">The sequence shown here is derived from an EMBL/GenBank/DDBJ whole genome shotgun (WGS) entry which is preliminary data.</text>
</comment>
<evidence type="ECO:0000256" key="1">
    <source>
        <dbReference type="ARBA" id="ARBA00004328"/>
    </source>
</evidence>
<protein>
    <submittedName>
        <fullName evidence="3">Phage major capsid protein</fullName>
    </submittedName>
</protein>
<feature type="domain" description="Phage capsid-like C-terminal" evidence="2">
    <location>
        <begin position="13"/>
        <end position="163"/>
    </location>
</feature>
<feature type="non-terminal residue" evidence="3">
    <location>
        <position position="1"/>
    </location>
</feature>
<sequence length="166" mass="18173">GILGYTQVADSAHTWGNVGYIATGSDGAFDTTNPIDALIDLVYAPKPRYRAGASFVMNRRTLGVLRKFKDADGNYIWQPGMQSGAPSSLLGYPVVEVEDMPDIASDSYSIAFGDFRRGYLIVDRQGVRVLRDPYSAKPYVLFYTTKRVGGGIQDFNAIKLLKFAAS</sequence>
<evidence type="ECO:0000259" key="2">
    <source>
        <dbReference type="Pfam" id="PF05065"/>
    </source>
</evidence>
<dbReference type="AlphaFoldDB" id="A0A7C5R373"/>
<dbReference type="Proteomes" id="UP000885830">
    <property type="component" value="Unassembled WGS sequence"/>
</dbReference>
<comment type="subcellular location">
    <subcellularLocation>
        <location evidence="1">Virion</location>
    </subcellularLocation>
</comment>
<dbReference type="EMBL" id="DRMJ01000035">
    <property type="protein sequence ID" value="HHL42106.1"/>
    <property type="molecule type" value="Genomic_DNA"/>
</dbReference>
<dbReference type="Gene3D" id="3.30.2320.10">
    <property type="entry name" value="hypothetical protein PF0899 domain"/>
    <property type="match status" value="1"/>
</dbReference>
<accession>A0A7C5R373</accession>
<evidence type="ECO:0000313" key="3">
    <source>
        <dbReference type="EMBL" id="HHL42106.1"/>
    </source>
</evidence>
<dbReference type="Pfam" id="PF05065">
    <property type="entry name" value="Phage_capsid"/>
    <property type="match status" value="1"/>
</dbReference>
<dbReference type="InterPro" id="IPR054612">
    <property type="entry name" value="Phage_capsid-like_C"/>
</dbReference>
<dbReference type="NCBIfam" id="TIGR01554">
    <property type="entry name" value="major_cap_HK97"/>
    <property type="match status" value="1"/>
</dbReference>
<dbReference type="SUPFAM" id="SSF56563">
    <property type="entry name" value="Major capsid protein gp5"/>
    <property type="match status" value="1"/>
</dbReference>
<name>A0A7C5R373_9PROT</name>